<dbReference type="InterPro" id="IPR007278">
    <property type="entry name" value="DUF397"/>
</dbReference>
<evidence type="ECO:0000259" key="1">
    <source>
        <dbReference type="Pfam" id="PF04149"/>
    </source>
</evidence>
<organism evidence="2 3">
    <name type="scientific">Lentzea tibetensis</name>
    <dbReference type="NCBI Taxonomy" id="2591470"/>
    <lineage>
        <taxon>Bacteria</taxon>
        <taxon>Bacillati</taxon>
        <taxon>Actinomycetota</taxon>
        <taxon>Actinomycetes</taxon>
        <taxon>Pseudonocardiales</taxon>
        <taxon>Pseudonocardiaceae</taxon>
        <taxon>Lentzea</taxon>
    </lineage>
</organism>
<protein>
    <submittedName>
        <fullName evidence="2">DUF397 domain-containing protein</fullName>
    </submittedName>
</protein>
<comment type="caution">
    <text evidence="2">The sequence shown here is derived from an EMBL/GenBank/DDBJ whole genome shotgun (WGS) entry which is preliminary data.</text>
</comment>
<feature type="domain" description="DUF397" evidence="1">
    <location>
        <begin position="6"/>
        <end position="55"/>
    </location>
</feature>
<evidence type="ECO:0000313" key="2">
    <source>
        <dbReference type="EMBL" id="TWP43982.1"/>
    </source>
</evidence>
<dbReference type="OrthoDB" id="4225390at2"/>
<keyword evidence="3" id="KW-1185">Reference proteome</keyword>
<dbReference type="Pfam" id="PF04149">
    <property type="entry name" value="DUF397"/>
    <property type="match status" value="1"/>
</dbReference>
<sequence length="56" mass="6285">MRQDMAWRKSSYSDTSGEGDCVEVAFTQVVRVRDSKNTAGPQLAFSPTAWRAFVRS</sequence>
<dbReference type="RefSeq" id="WP_146360981.1">
    <property type="nucleotide sequence ID" value="NZ_VOBR01000057.1"/>
</dbReference>
<dbReference type="Proteomes" id="UP000316639">
    <property type="component" value="Unassembled WGS sequence"/>
</dbReference>
<proteinExistence type="predicted"/>
<gene>
    <name evidence="2" type="ORF">FKR81_41845</name>
</gene>
<accession>A0A563EF20</accession>
<name>A0A563EF20_9PSEU</name>
<reference evidence="2 3" key="1">
    <citation type="submission" date="2019-07" db="EMBL/GenBank/DDBJ databases">
        <title>Lentzea xizangensis sp. nov., isolated from Qinghai-Tibetan Plateau Soils.</title>
        <authorList>
            <person name="Huang J."/>
        </authorList>
    </citation>
    <scope>NUCLEOTIDE SEQUENCE [LARGE SCALE GENOMIC DNA]</scope>
    <source>
        <strain evidence="2 3">FXJ1.1311</strain>
    </source>
</reference>
<evidence type="ECO:0000313" key="3">
    <source>
        <dbReference type="Proteomes" id="UP000316639"/>
    </source>
</evidence>
<dbReference type="AlphaFoldDB" id="A0A563EF20"/>
<dbReference type="EMBL" id="VOBR01000057">
    <property type="protein sequence ID" value="TWP43982.1"/>
    <property type="molecule type" value="Genomic_DNA"/>
</dbReference>